<dbReference type="EMBL" id="FNKY01000001">
    <property type="protein sequence ID" value="SDQ68939.1"/>
    <property type="molecule type" value="Genomic_DNA"/>
</dbReference>
<keyword evidence="6" id="KW-0282">Flagellum</keyword>
<dbReference type="RefSeq" id="WP_074632056.1">
    <property type="nucleotide sequence ID" value="NZ_FNKY01000001.1"/>
</dbReference>
<sequence>MHITYLRRLSFCLALIAIFSGSKPALASTSGKQDPRLIQEAVAHFLRTQSAGLPGQVEIAPGAVDARVNLPACAALEPALPPGSRPWGNTTVIVNCAVPHPWTVYVRATVKVVADYVVSARPLTHGQMLTAADVTIRRGDLTQLPPGIVTDVNQAFGRTMAGSIPFGSPLRQDMLRAQAAVMVNQSVKLVSNGRGFSVSAEGRALGNALDGQLVQVRSASGPVVSGIARPGAVVEVSY</sequence>
<keyword evidence="6" id="KW-0966">Cell projection</keyword>
<comment type="function">
    <text evidence="4">Involved in the assembly process of the P-ring formation. It may associate with FlgF on the rod constituting a structure essential for the P-ring assembly or may act as a modulator protein for the P-ring assembly.</text>
</comment>
<comment type="similarity">
    <text evidence="4">Belongs to the FlgA family.</text>
</comment>
<name>A0ABY0TE12_9PROT</name>
<dbReference type="Gene3D" id="3.90.1210.10">
    <property type="entry name" value="Antifreeze-like/N-acetylneuraminic acid synthase C-terminal domain"/>
    <property type="match status" value="1"/>
</dbReference>
<organism evidence="6 7">
    <name type="scientific">Nitrosospira multiformis</name>
    <dbReference type="NCBI Taxonomy" id="1231"/>
    <lineage>
        <taxon>Bacteria</taxon>
        <taxon>Pseudomonadati</taxon>
        <taxon>Pseudomonadota</taxon>
        <taxon>Betaproteobacteria</taxon>
        <taxon>Nitrosomonadales</taxon>
        <taxon>Nitrosomonadaceae</taxon>
        <taxon>Nitrosospira</taxon>
    </lineage>
</organism>
<dbReference type="Proteomes" id="UP000183471">
    <property type="component" value="Unassembled WGS sequence"/>
</dbReference>
<evidence type="ECO:0000259" key="5">
    <source>
        <dbReference type="SMART" id="SM00858"/>
    </source>
</evidence>
<reference evidence="6 7" key="1">
    <citation type="submission" date="2016-10" db="EMBL/GenBank/DDBJ databases">
        <authorList>
            <person name="Varghese N."/>
            <person name="Submissions S."/>
        </authorList>
    </citation>
    <scope>NUCLEOTIDE SEQUENCE [LARGE SCALE GENOMIC DNA]</scope>
    <source>
        <strain evidence="6 7">Nl1</strain>
    </source>
</reference>
<evidence type="ECO:0000256" key="2">
    <source>
        <dbReference type="ARBA" id="ARBA00022729"/>
    </source>
</evidence>
<dbReference type="InterPro" id="IPR039246">
    <property type="entry name" value="Flagellar_FlgA"/>
</dbReference>
<protein>
    <recommendedName>
        <fullName evidence="4">Flagella basal body P-ring formation protein FlgA</fullName>
    </recommendedName>
</protein>
<evidence type="ECO:0000313" key="7">
    <source>
        <dbReference type="Proteomes" id="UP000183471"/>
    </source>
</evidence>
<dbReference type="Pfam" id="PF13144">
    <property type="entry name" value="ChapFlgA"/>
    <property type="match status" value="1"/>
</dbReference>
<dbReference type="Pfam" id="PF17656">
    <property type="entry name" value="ChapFlgA_N"/>
    <property type="match status" value="1"/>
</dbReference>
<feature type="domain" description="SAF" evidence="5">
    <location>
        <begin position="114"/>
        <end position="176"/>
    </location>
</feature>
<dbReference type="InterPro" id="IPR013974">
    <property type="entry name" value="SAF"/>
</dbReference>
<proteinExistence type="inferred from homology"/>
<evidence type="ECO:0000256" key="1">
    <source>
        <dbReference type="ARBA" id="ARBA00004418"/>
    </source>
</evidence>
<dbReference type="NCBIfam" id="TIGR03170">
    <property type="entry name" value="flgA_cterm"/>
    <property type="match status" value="1"/>
</dbReference>
<keyword evidence="7" id="KW-1185">Reference proteome</keyword>
<feature type="chain" id="PRO_5044959280" description="Flagella basal body P-ring formation protein FlgA" evidence="4">
    <location>
        <begin position="28"/>
        <end position="238"/>
    </location>
</feature>
<dbReference type="CDD" id="cd11614">
    <property type="entry name" value="SAF_CpaB_FlgA_like"/>
    <property type="match status" value="1"/>
</dbReference>
<comment type="subcellular location">
    <subcellularLocation>
        <location evidence="1 4">Periplasm</location>
    </subcellularLocation>
</comment>
<dbReference type="PANTHER" id="PTHR36307">
    <property type="entry name" value="FLAGELLA BASAL BODY P-RING FORMATION PROTEIN FLGA"/>
    <property type="match status" value="1"/>
</dbReference>
<keyword evidence="4" id="KW-1005">Bacterial flagellum biogenesis</keyword>
<dbReference type="SMART" id="SM00858">
    <property type="entry name" value="SAF"/>
    <property type="match status" value="1"/>
</dbReference>
<keyword evidence="3 4" id="KW-0574">Periplasm</keyword>
<evidence type="ECO:0000256" key="4">
    <source>
        <dbReference type="RuleBase" id="RU362063"/>
    </source>
</evidence>
<dbReference type="Gene3D" id="2.30.30.760">
    <property type="match status" value="1"/>
</dbReference>
<gene>
    <name evidence="6" type="ORF">SAMN05216402_1868</name>
</gene>
<keyword evidence="2 4" id="KW-0732">Signal</keyword>
<evidence type="ECO:0000256" key="3">
    <source>
        <dbReference type="ARBA" id="ARBA00022764"/>
    </source>
</evidence>
<dbReference type="InterPro" id="IPR017585">
    <property type="entry name" value="SAF_FlgA"/>
</dbReference>
<comment type="caution">
    <text evidence="6">The sequence shown here is derived from an EMBL/GenBank/DDBJ whole genome shotgun (WGS) entry which is preliminary data.</text>
</comment>
<accession>A0ABY0TE12</accession>
<feature type="signal peptide" evidence="4">
    <location>
        <begin position="1"/>
        <end position="27"/>
    </location>
</feature>
<keyword evidence="6" id="KW-0969">Cilium</keyword>
<dbReference type="InterPro" id="IPR041231">
    <property type="entry name" value="FlgA_N"/>
</dbReference>
<evidence type="ECO:0000313" key="6">
    <source>
        <dbReference type="EMBL" id="SDQ68939.1"/>
    </source>
</evidence>
<dbReference type="PANTHER" id="PTHR36307:SF1">
    <property type="entry name" value="FLAGELLA BASAL BODY P-RING FORMATION PROTEIN FLGA"/>
    <property type="match status" value="1"/>
</dbReference>